<keyword evidence="3" id="KW-1185">Reference proteome</keyword>
<feature type="domain" description="GP-PDE" evidence="1">
    <location>
        <begin position="2"/>
        <end position="222"/>
    </location>
</feature>
<accession>A0ABY6ZAZ6</accession>
<dbReference type="RefSeq" id="WP_268003930.1">
    <property type="nucleotide sequence ID" value="NZ_BSUT01000001.1"/>
</dbReference>
<dbReference type="Gene3D" id="3.20.20.190">
    <property type="entry name" value="Phosphatidylinositol (PI) phosphodiesterase"/>
    <property type="match status" value="1"/>
</dbReference>
<dbReference type="CDD" id="cd08556">
    <property type="entry name" value="GDPD"/>
    <property type="match status" value="1"/>
</dbReference>
<proteinExistence type="predicted"/>
<sequence length="231" mass="26506">MTKSIAHRGDCYQHPENTLPAFHAAVASGADMLETDIRITRDGRAVLLHDRTLDRIWGHSKSISELTWDEICRIRLESYQIPLLEEVLDEISLPFMLDFVDKNVPEILTAILRRQSSLERFLVVTGDIPSLKRVKALLPEVKTGLTWNKRELPTDELLTSLDVDFFNPEWKFLDSTILNHMHERGLRVSCWTVDDKEHMRSLLNLGVDAITTNRLTTLVSLISKTKYSVKV</sequence>
<dbReference type="Pfam" id="PF03009">
    <property type="entry name" value="GDPD"/>
    <property type="match status" value="1"/>
</dbReference>
<dbReference type="SUPFAM" id="SSF51695">
    <property type="entry name" value="PLC-like phosphodiesterases"/>
    <property type="match status" value="1"/>
</dbReference>
<dbReference type="InterPro" id="IPR017946">
    <property type="entry name" value="PLC-like_Pdiesterase_TIM-brl"/>
</dbReference>
<evidence type="ECO:0000313" key="2">
    <source>
        <dbReference type="EMBL" id="WAH40032.1"/>
    </source>
</evidence>
<evidence type="ECO:0000259" key="1">
    <source>
        <dbReference type="PROSITE" id="PS51704"/>
    </source>
</evidence>
<dbReference type="PROSITE" id="PS51704">
    <property type="entry name" value="GP_PDE"/>
    <property type="match status" value="1"/>
</dbReference>
<reference evidence="2" key="1">
    <citation type="submission" date="2022-08" db="EMBL/GenBank/DDBJ databases">
        <title>Alicyclobacillus fastidiosus DSM 17978, complete genome.</title>
        <authorList>
            <person name="Wang Q."/>
            <person name="Cai R."/>
            <person name="Wang Z."/>
        </authorList>
    </citation>
    <scope>NUCLEOTIDE SEQUENCE</scope>
    <source>
        <strain evidence="2">DSM 17978</strain>
    </source>
</reference>
<protein>
    <submittedName>
        <fullName evidence="2">Glycerophosphodiester phosphodiesterase</fullName>
    </submittedName>
</protein>
<organism evidence="2 3">
    <name type="scientific">Alicyclobacillus fastidiosus</name>
    <dbReference type="NCBI Taxonomy" id="392011"/>
    <lineage>
        <taxon>Bacteria</taxon>
        <taxon>Bacillati</taxon>
        <taxon>Bacillota</taxon>
        <taxon>Bacilli</taxon>
        <taxon>Bacillales</taxon>
        <taxon>Alicyclobacillaceae</taxon>
        <taxon>Alicyclobacillus</taxon>
    </lineage>
</organism>
<name>A0ABY6ZAZ6_9BACL</name>
<dbReference type="Proteomes" id="UP001164761">
    <property type="component" value="Chromosome"/>
</dbReference>
<gene>
    <name evidence="2" type="ORF">NZD89_16710</name>
</gene>
<dbReference type="PANTHER" id="PTHR46211:SF1">
    <property type="entry name" value="GLYCEROPHOSPHODIESTER PHOSPHODIESTERASE, CYTOPLASMIC"/>
    <property type="match status" value="1"/>
</dbReference>
<dbReference type="PANTHER" id="PTHR46211">
    <property type="entry name" value="GLYCEROPHOSPHORYL DIESTER PHOSPHODIESTERASE"/>
    <property type="match status" value="1"/>
</dbReference>
<evidence type="ECO:0000313" key="3">
    <source>
        <dbReference type="Proteomes" id="UP001164761"/>
    </source>
</evidence>
<dbReference type="EMBL" id="CP104067">
    <property type="protein sequence ID" value="WAH40032.1"/>
    <property type="molecule type" value="Genomic_DNA"/>
</dbReference>
<dbReference type="InterPro" id="IPR030395">
    <property type="entry name" value="GP_PDE_dom"/>
</dbReference>